<dbReference type="Gene3D" id="3.40.50.300">
    <property type="entry name" value="P-loop containing nucleotide triphosphate hydrolases"/>
    <property type="match status" value="1"/>
</dbReference>
<organism evidence="1 2">
    <name type="scientific">Alcanivorax borkumensis (strain ATCC 700651 / DSM 11573 / NCIMB 13689 / SK2)</name>
    <dbReference type="NCBI Taxonomy" id="393595"/>
    <lineage>
        <taxon>Bacteria</taxon>
        <taxon>Pseudomonadati</taxon>
        <taxon>Pseudomonadota</taxon>
        <taxon>Gammaproteobacteria</taxon>
        <taxon>Oceanospirillales</taxon>
        <taxon>Alcanivoracaceae</taxon>
        <taxon>Alcanivorax</taxon>
    </lineage>
</organism>
<accession>Q0VRP1</accession>
<evidence type="ECO:0000313" key="1">
    <source>
        <dbReference type="EMBL" id="CAL16157.1"/>
    </source>
</evidence>
<evidence type="ECO:0000313" key="2">
    <source>
        <dbReference type="Proteomes" id="UP000008871"/>
    </source>
</evidence>
<dbReference type="Proteomes" id="UP000008871">
    <property type="component" value="Chromosome"/>
</dbReference>
<reference evidence="1 2" key="1">
    <citation type="journal article" date="2006" name="Nat. Biotechnol.">
        <title>Genome sequence of the ubiquitous hydrocarbon-degrading marine bacterium Alcanivorax borkumensis.</title>
        <authorList>
            <person name="Schneiker S."/>
            <person name="Martins dos Santos V.A.P."/>
            <person name="Bartels D."/>
            <person name="Bekel T."/>
            <person name="Brecht M."/>
            <person name="Buhrmester J."/>
            <person name="Chernikova T.N."/>
            <person name="Denaro R."/>
            <person name="Ferrer M."/>
            <person name="Gertler C."/>
            <person name="Goesmann A."/>
            <person name="Golyshina O.V."/>
            <person name="Kaminski F."/>
            <person name="Khachane A.N."/>
            <person name="Lang S."/>
            <person name="Linke B."/>
            <person name="McHardy A.C."/>
            <person name="Meyer F."/>
            <person name="Nechitaylo T."/>
            <person name="Puehler A."/>
            <person name="Regenhardt D."/>
            <person name="Rupp O."/>
            <person name="Sabirova J.S."/>
            <person name="Selbitschka W."/>
            <person name="Yakimov M.M."/>
            <person name="Timmis K.N."/>
            <person name="Vorhoelter F.-J."/>
            <person name="Weidner S."/>
            <person name="Kaiser O."/>
            <person name="Golyshin P.N."/>
        </authorList>
    </citation>
    <scope>NUCLEOTIDE SEQUENCE [LARGE SCALE GENOMIC DNA]</scope>
    <source>
        <strain evidence="2">ATCC 700651 / DSM 11573 / NCIMB 13689 / SK2</strain>
    </source>
</reference>
<dbReference type="SUPFAM" id="SSF52540">
    <property type="entry name" value="P-loop containing nucleoside triphosphate hydrolases"/>
    <property type="match status" value="1"/>
</dbReference>
<dbReference type="RefSeq" id="WP_011587994.1">
    <property type="nucleotide sequence ID" value="NC_008260.1"/>
</dbReference>
<evidence type="ECO:0008006" key="3">
    <source>
        <dbReference type="Google" id="ProtNLM"/>
    </source>
</evidence>
<dbReference type="InterPro" id="IPR027417">
    <property type="entry name" value="P-loop_NTPase"/>
</dbReference>
<name>Q0VRP1_ALCBS</name>
<sequence>MSIALVKEQIQEFLADDTPEVLAIRGDWGVGKTFTWNTFLTAAAESQSVSLDNYSYVSLFGINSLENFKFSIFEQVVDVKEINHKPSLESFRKSTEKISKSLGRKAVRTIQGLPYAKDLSPVFEAISFLSLRKTLICIDDIERKGDSLKIKDILGLVSLLKEQKDCKIVLILNNKSLCDNEENELNKYREKVIDIDLVFSPSAKESAQIAIPESIPNSEQISELTTKLNINNIRIIRKILRLAEKLPSILSDYEPGVINQGLHSLILFSYSYYQGGNPDVPPFDYIKNIGGKLWGIGNDKATAEEVAWNDFLSGYSLKDIDAFDLEIAKAVEKGVFNKPTLKKEAEKINEKFIARKSEASISKAWNKYHFTFEDNESDLIDSLLNSFKTNPQHISVLNLNGTVDLLRDLGYNKEANEIIELYIAEFQDKRETFDLDTTPFSERVNDKTLLQRFKEEHEKINDDRDPDQVLDTFVNNNAWKREDIILLSRATAEQYYKIFKKTKGEKLPSYIRACLRFERIANIGDNEKVIAQNARQALTRIAKESKLNALRAKRFGISLNTDPPESQ</sequence>
<proteinExistence type="predicted"/>
<dbReference type="KEGG" id="abo:ABO_0709"/>
<gene>
    <name evidence="1" type="ordered locus">ABO_0709</name>
</gene>
<dbReference type="OrthoDB" id="88903at2"/>
<dbReference type="HOGENOM" id="CLU_032979_0_0_6"/>
<dbReference type="eggNOG" id="COG4928">
    <property type="taxonomic scope" value="Bacteria"/>
</dbReference>
<keyword evidence="2" id="KW-1185">Reference proteome</keyword>
<dbReference type="EMBL" id="AM286690">
    <property type="protein sequence ID" value="CAL16157.1"/>
    <property type="molecule type" value="Genomic_DNA"/>
</dbReference>
<dbReference type="AlphaFoldDB" id="Q0VRP1"/>
<protein>
    <recommendedName>
        <fullName evidence="3">KAP NTPase domain-containing protein</fullName>
    </recommendedName>
</protein>